<keyword evidence="1" id="KW-0472">Membrane</keyword>
<keyword evidence="1" id="KW-0812">Transmembrane</keyword>
<feature type="transmembrane region" description="Helical" evidence="1">
    <location>
        <begin position="31"/>
        <end position="57"/>
    </location>
</feature>
<evidence type="ECO:0000313" key="3">
    <source>
        <dbReference type="Proteomes" id="UP000277928"/>
    </source>
</evidence>
<keyword evidence="1" id="KW-1133">Transmembrane helix</keyword>
<accession>A0A3P7K1W6</accession>
<evidence type="ECO:0000313" key="2">
    <source>
        <dbReference type="EMBL" id="VDM92706.1"/>
    </source>
</evidence>
<dbReference type="OMA" id="CIHADYC"/>
<feature type="non-terminal residue" evidence="2">
    <location>
        <position position="1"/>
    </location>
</feature>
<gene>
    <name evidence="2" type="ORF">NLS_LOCUS9894</name>
</gene>
<sequence length="89" mass="10217">EKTCAGWQCIHADYCNGLSNRYICLPIDSRFIPWILFGSIIVVLSCCSTLIVCYACWLLQVRVRHPIAANYKVTFQNRIPSPFRTSVYV</sequence>
<keyword evidence="3" id="KW-1185">Reference proteome</keyword>
<evidence type="ECO:0000256" key="1">
    <source>
        <dbReference type="SAM" id="Phobius"/>
    </source>
</evidence>
<dbReference type="EMBL" id="UYRX01002093">
    <property type="protein sequence ID" value="VDM92706.1"/>
    <property type="molecule type" value="Genomic_DNA"/>
</dbReference>
<protein>
    <submittedName>
        <fullName evidence="2">Uncharacterized protein</fullName>
    </submittedName>
</protein>
<organism evidence="2 3">
    <name type="scientific">Litomosoides sigmodontis</name>
    <name type="common">Filarial nematode worm</name>
    <dbReference type="NCBI Taxonomy" id="42156"/>
    <lineage>
        <taxon>Eukaryota</taxon>
        <taxon>Metazoa</taxon>
        <taxon>Ecdysozoa</taxon>
        <taxon>Nematoda</taxon>
        <taxon>Chromadorea</taxon>
        <taxon>Rhabditida</taxon>
        <taxon>Spirurina</taxon>
        <taxon>Spiruromorpha</taxon>
        <taxon>Filarioidea</taxon>
        <taxon>Onchocercidae</taxon>
        <taxon>Litomosoides</taxon>
    </lineage>
</organism>
<reference evidence="2 3" key="1">
    <citation type="submission" date="2018-08" db="EMBL/GenBank/DDBJ databases">
        <authorList>
            <person name="Laetsch R D."/>
            <person name="Stevens L."/>
            <person name="Kumar S."/>
            <person name="Blaxter L. M."/>
        </authorList>
    </citation>
    <scope>NUCLEOTIDE SEQUENCE [LARGE SCALE GENOMIC DNA]</scope>
</reference>
<dbReference type="OrthoDB" id="5771274at2759"/>
<dbReference type="Proteomes" id="UP000277928">
    <property type="component" value="Unassembled WGS sequence"/>
</dbReference>
<dbReference type="AlphaFoldDB" id="A0A3P7K1W6"/>
<proteinExistence type="predicted"/>
<name>A0A3P7K1W6_LITSI</name>